<dbReference type="InterPro" id="IPR025257">
    <property type="entry name" value="MINDY-3/4_CD"/>
</dbReference>
<evidence type="ECO:0000313" key="6">
    <source>
        <dbReference type="Proteomes" id="UP001487740"/>
    </source>
</evidence>
<organism evidence="5 6">
    <name type="scientific">Scylla paramamosain</name>
    <name type="common">Mud crab</name>
    <dbReference type="NCBI Taxonomy" id="85552"/>
    <lineage>
        <taxon>Eukaryota</taxon>
        <taxon>Metazoa</taxon>
        <taxon>Ecdysozoa</taxon>
        <taxon>Arthropoda</taxon>
        <taxon>Crustacea</taxon>
        <taxon>Multicrustacea</taxon>
        <taxon>Malacostraca</taxon>
        <taxon>Eumalacostraca</taxon>
        <taxon>Eucarida</taxon>
        <taxon>Decapoda</taxon>
        <taxon>Pleocyemata</taxon>
        <taxon>Brachyura</taxon>
        <taxon>Eubrachyura</taxon>
        <taxon>Portunoidea</taxon>
        <taxon>Portunidae</taxon>
        <taxon>Portuninae</taxon>
        <taxon>Scylla</taxon>
    </lineage>
</organism>
<comment type="similarity">
    <text evidence="1 2">Belongs to the MINDY deubiquitinase family. FAM188 subfamily.</text>
</comment>
<dbReference type="Pfam" id="PF13898">
    <property type="entry name" value="MINDY-3_4_CD"/>
    <property type="match status" value="1"/>
</dbReference>
<sequence length="438" mass="49187">MKAMAAAGGFQDSVKRVMTARTLGKKTEAPATHEEEDESKSERRRCFQKVVKKVVQTQNTVNNVSRRPHTRLVPQQKQIMYKTCFHSRSGADNSGNCYDIHPFSLGEWLDHPFTFYDAGTAQAYGLRVPNSSTKGFVMCVQAFVLKHLLFSSRKLGAVADVPKLLRTTRAAQVEALLGALSDMLWTAGGRQGAVLCLAHSEGNSSDDPQYMNDGCTEKIVVFQLGSYEEVKYTIKKYLFEMVTEGHHGMLLFLYSIVLSRTFPALQEDMSGETHPLIQTNGSIHPCLVTLLLTGRATHHLHNGIIYEGDENTMARPKTGILQRAEVGLLVWKRQDGGPVVVGSRLKTPSLPIWVTRCNDAYGILFNPNRDLIRDYHAENRFDLYYYSSNSSQNATTILTIDTRSPSFREEYQLSPLENLIHTKWMDAEVNWNGTAPYV</sequence>
<evidence type="ECO:0000256" key="2">
    <source>
        <dbReference type="RuleBase" id="RU367088"/>
    </source>
</evidence>
<comment type="catalytic activity">
    <reaction evidence="2">
        <text>Thiol-dependent hydrolysis of ester, thioester, amide, peptide and isopeptide bonds formed by the C-terminal Gly of ubiquitin (a 76-residue protein attached to proteins as an intracellular targeting signal).</text>
        <dbReference type="EC" id="3.4.19.12"/>
    </reaction>
</comment>
<accession>A0AAW0TIV9</accession>
<gene>
    <name evidence="5" type="ORF">O3P69_010893</name>
</gene>
<comment type="caution">
    <text evidence="5">The sequence shown here is derived from an EMBL/GenBank/DDBJ whole genome shotgun (WGS) entry which is preliminary data.</text>
</comment>
<protein>
    <recommendedName>
        <fullName evidence="2">Ubiquitin carboxyl-terminal hydrolase MINDY</fullName>
        <ecNumber evidence="2">3.4.19.12</ecNumber>
    </recommendedName>
</protein>
<keyword evidence="2" id="KW-0645">Protease</keyword>
<evidence type="ECO:0000256" key="1">
    <source>
        <dbReference type="ARBA" id="ARBA00011074"/>
    </source>
</evidence>
<name>A0AAW0TIV9_SCYPA</name>
<evidence type="ECO:0000259" key="4">
    <source>
        <dbReference type="SMART" id="SM01174"/>
    </source>
</evidence>
<dbReference type="SMART" id="SM01174">
    <property type="entry name" value="DUF4205"/>
    <property type="match status" value="1"/>
</dbReference>
<dbReference type="AlphaFoldDB" id="A0AAW0TIV9"/>
<dbReference type="GO" id="GO:1990380">
    <property type="term" value="F:K48-linked deubiquitinase activity"/>
    <property type="evidence" value="ECO:0007669"/>
    <property type="project" value="UniProtKB-UniRule"/>
</dbReference>
<reference evidence="5 6" key="1">
    <citation type="submission" date="2023-03" db="EMBL/GenBank/DDBJ databases">
        <title>High-quality genome of Scylla paramamosain provides insights in environmental adaptation.</title>
        <authorList>
            <person name="Zhang L."/>
        </authorList>
    </citation>
    <scope>NUCLEOTIDE SEQUENCE [LARGE SCALE GENOMIC DNA]</scope>
    <source>
        <strain evidence="5">LZ_2023a</strain>
        <tissue evidence="5">Muscle</tissue>
    </source>
</reference>
<keyword evidence="2" id="KW-0378">Hydrolase</keyword>
<dbReference type="InterPro" id="IPR039785">
    <property type="entry name" value="MINY3/4"/>
</dbReference>
<dbReference type="EC" id="3.4.19.12" evidence="2"/>
<dbReference type="PANTHER" id="PTHR12473">
    <property type="entry name" value="UBIQUITIN CARBOXYL-TERMINAL HYDROLASE MINDY-4-RELATED"/>
    <property type="match status" value="1"/>
</dbReference>
<dbReference type="GO" id="GO:0006508">
    <property type="term" value="P:proteolysis"/>
    <property type="evidence" value="ECO:0007669"/>
    <property type="project" value="UniProtKB-KW"/>
</dbReference>
<dbReference type="EMBL" id="JARAKH010000031">
    <property type="protein sequence ID" value="KAK8386571.1"/>
    <property type="molecule type" value="Genomic_DNA"/>
</dbReference>
<proteinExistence type="inferred from homology"/>
<dbReference type="GO" id="GO:0071108">
    <property type="term" value="P:protein K48-linked deubiquitination"/>
    <property type="evidence" value="ECO:0007669"/>
    <property type="project" value="InterPro"/>
</dbReference>
<keyword evidence="6" id="KW-1185">Reference proteome</keyword>
<evidence type="ECO:0000313" key="5">
    <source>
        <dbReference type="EMBL" id="KAK8386571.1"/>
    </source>
</evidence>
<keyword evidence="2" id="KW-0788">Thiol protease</keyword>
<evidence type="ECO:0000256" key="3">
    <source>
        <dbReference type="SAM" id="MobiDB-lite"/>
    </source>
</evidence>
<dbReference type="Proteomes" id="UP001487740">
    <property type="component" value="Unassembled WGS sequence"/>
</dbReference>
<comment type="function">
    <text evidence="2">Hydrolase that can remove 'Lys-48'-linked conjugated ubiquitin from proteins.</text>
</comment>
<dbReference type="PANTHER" id="PTHR12473:SF8">
    <property type="entry name" value="UBIQUITIN CARBOXYL-TERMINAL HYDROLASE MINDY-4-RELATED"/>
    <property type="match status" value="1"/>
</dbReference>
<keyword evidence="2" id="KW-0833">Ubl conjugation pathway</keyword>
<dbReference type="GO" id="GO:0004843">
    <property type="term" value="F:cysteine-type deubiquitinase activity"/>
    <property type="evidence" value="ECO:0007669"/>
    <property type="project" value="UniProtKB-UniRule"/>
</dbReference>
<feature type="domain" description="Deubiquitinating enzyme MINDY-3/4 conserved" evidence="4">
    <location>
        <begin position="77"/>
        <end position="433"/>
    </location>
</feature>
<feature type="region of interest" description="Disordered" evidence="3">
    <location>
        <begin position="21"/>
        <end position="43"/>
    </location>
</feature>